<protein>
    <submittedName>
        <fullName evidence="1">Uncharacterized protein</fullName>
    </submittedName>
</protein>
<reference evidence="1 2" key="1">
    <citation type="journal article" date="2022" name="New Phytol.">
        <title>Ecological generalism drives hyperdiversity of secondary metabolite gene clusters in xylarialean endophytes.</title>
        <authorList>
            <person name="Franco M.E.E."/>
            <person name="Wisecaver J.H."/>
            <person name="Arnold A.E."/>
            <person name="Ju Y.M."/>
            <person name="Slot J.C."/>
            <person name="Ahrendt S."/>
            <person name="Moore L.P."/>
            <person name="Eastman K.E."/>
            <person name="Scott K."/>
            <person name="Konkel Z."/>
            <person name="Mondo S.J."/>
            <person name="Kuo A."/>
            <person name="Hayes R.D."/>
            <person name="Haridas S."/>
            <person name="Andreopoulos B."/>
            <person name="Riley R."/>
            <person name="LaButti K."/>
            <person name="Pangilinan J."/>
            <person name="Lipzen A."/>
            <person name="Amirebrahimi M."/>
            <person name="Yan J."/>
            <person name="Adam C."/>
            <person name="Keymanesh K."/>
            <person name="Ng V."/>
            <person name="Louie K."/>
            <person name="Northen T."/>
            <person name="Drula E."/>
            <person name="Henrissat B."/>
            <person name="Hsieh H.M."/>
            <person name="Youens-Clark K."/>
            <person name="Lutzoni F."/>
            <person name="Miadlikowska J."/>
            <person name="Eastwood D.C."/>
            <person name="Hamelin R.C."/>
            <person name="Grigoriev I.V."/>
            <person name="U'Ren J.M."/>
        </authorList>
    </citation>
    <scope>NUCLEOTIDE SEQUENCE [LARGE SCALE GENOMIC DNA]</scope>
    <source>
        <strain evidence="1 2">ER1909</strain>
    </source>
</reference>
<proteinExistence type="predicted"/>
<keyword evidence="2" id="KW-1185">Reference proteome</keyword>
<dbReference type="EMBL" id="MU394356">
    <property type="protein sequence ID" value="KAI6083185.1"/>
    <property type="molecule type" value="Genomic_DNA"/>
</dbReference>
<organism evidence="1 2">
    <name type="scientific">Hypoxylon rubiginosum</name>
    <dbReference type="NCBI Taxonomy" id="110542"/>
    <lineage>
        <taxon>Eukaryota</taxon>
        <taxon>Fungi</taxon>
        <taxon>Dikarya</taxon>
        <taxon>Ascomycota</taxon>
        <taxon>Pezizomycotina</taxon>
        <taxon>Sordariomycetes</taxon>
        <taxon>Xylariomycetidae</taxon>
        <taxon>Xylariales</taxon>
        <taxon>Hypoxylaceae</taxon>
        <taxon>Hypoxylon</taxon>
    </lineage>
</organism>
<sequence>MTALPPFAAFPEAPWRDHIVPEEWEACLSNWITLAEFHLSLSDDNFSLSTKNESLPSFLTSFMREAASNGAAVLGTSQPARVLFRQCFLLASRCLHIPSPPHSLLEWEFLSDFCRVYSKRRTSSLISEVANKPQLTTSLNALKKWLILTLDSGLKGDLKTLEARLKRLNHLIHASPDVASFFMAGSDFIDGLISCFKIMNPPLRKAIVTTAYLCLIGLTEGDSPNFSMLTDQLYSLKVAAESHKAGILNVNDSMVAELVTTTPILKQVQRRLEESGSTTTRWRSVITTLEGFKKPGGNIRPKRLIKRKIDKGKGVMTEEDEVPGEMRMHRMTQISQIQDLFSDLGSGFISKLLDEYGDDTEQVIAHLLEDDLPPYLASADRTKELSPERSRRKSRDIAPRPTPPQVPVRHNVFDDDEFDNLAVDLSNVHFGKRNPDKSADDILNDRSSAPNRAAILSALSAFDADDDERDDTYDAADAGFTVNDGNPEDADDKRKDANEEVLFRTYQSDPKAFDRDAATRRGNARGKLRQQTGMTDEAIEGWAVMLARAPQQMRQLEMKYSAFGGEQPALAATSWRASAADSAAEDGDTDGGNNSSQGGPRGRGRGGRGGRGGGRGGGGRGGGRGGNVAGPTGEKETENARRRKEANKGSRANHNRRDQRARKMARGGFPG</sequence>
<gene>
    <name evidence="1" type="ORF">F4821DRAFT_195983</name>
</gene>
<evidence type="ECO:0000313" key="1">
    <source>
        <dbReference type="EMBL" id="KAI6083185.1"/>
    </source>
</evidence>
<comment type="caution">
    <text evidence="1">The sequence shown here is derived from an EMBL/GenBank/DDBJ whole genome shotgun (WGS) entry which is preliminary data.</text>
</comment>
<accession>A0ACC0CSV2</accession>
<evidence type="ECO:0000313" key="2">
    <source>
        <dbReference type="Proteomes" id="UP001497680"/>
    </source>
</evidence>
<dbReference type="Proteomes" id="UP001497680">
    <property type="component" value="Unassembled WGS sequence"/>
</dbReference>
<name>A0ACC0CSV2_9PEZI</name>